<dbReference type="RefSeq" id="WP_227321440.1">
    <property type="nucleotide sequence ID" value="NZ_JAESVB010000004.1"/>
</dbReference>
<evidence type="ECO:0000313" key="1">
    <source>
        <dbReference type="EMBL" id="MCB8875781.1"/>
    </source>
</evidence>
<accession>A0A963YRX5</accession>
<comment type="caution">
    <text evidence="1">The sequence shown here is derived from an EMBL/GenBank/DDBJ whole genome shotgun (WGS) entry which is preliminary data.</text>
</comment>
<evidence type="ECO:0000313" key="2">
    <source>
        <dbReference type="Proteomes" id="UP000708298"/>
    </source>
</evidence>
<dbReference type="Proteomes" id="UP000708298">
    <property type="component" value="Unassembled WGS sequence"/>
</dbReference>
<reference evidence="1" key="1">
    <citation type="journal article" date="2021" name="Microorganisms">
        <title>Acidisoma silvae sp. nov. and Acidisomacellulosilytica sp. nov., Two Acidophilic Bacteria Isolated from Decaying Wood, Hydrolyzing Cellulose and Producing Poly-3-hydroxybutyrate.</title>
        <authorList>
            <person name="Mieszkin S."/>
            <person name="Pouder E."/>
            <person name="Uroz S."/>
            <person name="Simon-Colin C."/>
            <person name="Alain K."/>
        </authorList>
    </citation>
    <scope>NUCLEOTIDE SEQUENCE</scope>
    <source>
        <strain evidence="1">HW T2.11</strain>
    </source>
</reference>
<dbReference type="AlphaFoldDB" id="A0A963YRX5"/>
<proteinExistence type="predicted"/>
<gene>
    <name evidence="1" type="ORF">ASILVAE211_11350</name>
</gene>
<organism evidence="1 2">
    <name type="scientific">Acidisoma silvae</name>
    <dbReference type="NCBI Taxonomy" id="2802396"/>
    <lineage>
        <taxon>Bacteria</taxon>
        <taxon>Pseudomonadati</taxon>
        <taxon>Pseudomonadota</taxon>
        <taxon>Alphaproteobacteria</taxon>
        <taxon>Acetobacterales</taxon>
        <taxon>Acidocellaceae</taxon>
        <taxon>Acidisoma</taxon>
    </lineage>
</organism>
<name>A0A963YRX5_9PROT</name>
<protein>
    <submittedName>
        <fullName evidence="1">Uncharacterized protein</fullName>
    </submittedName>
</protein>
<dbReference type="EMBL" id="JAESVB010000004">
    <property type="protein sequence ID" value="MCB8875781.1"/>
    <property type="molecule type" value="Genomic_DNA"/>
</dbReference>
<reference evidence="1" key="2">
    <citation type="submission" date="2021-01" db="EMBL/GenBank/DDBJ databases">
        <authorList>
            <person name="Mieszkin S."/>
            <person name="Pouder E."/>
            <person name="Alain K."/>
        </authorList>
    </citation>
    <scope>NUCLEOTIDE SEQUENCE</scope>
    <source>
        <strain evidence="1">HW T2.11</strain>
    </source>
</reference>
<sequence length="93" mass="9600">MIFGSISGFKTSLPEPWILKNDCIGQEKRQCGDSSPKCMTAGGAGPDGSDQFARVLHIFVLKMDKAAIICGGFCSAASSAGKASVLIAGFVSI</sequence>
<keyword evidence="2" id="KW-1185">Reference proteome</keyword>